<reference evidence="2" key="1">
    <citation type="journal article" date="2021" name="IMA Fungus">
        <title>Genomic characterization of three marine fungi, including Emericellopsis atlantica sp. nov. with signatures of a generalist lifestyle and marine biomass degradation.</title>
        <authorList>
            <person name="Hagestad O.C."/>
            <person name="Hou L."/>
            <person name="Andersen J.H."/>
            <person name="Hansen E.H."/>
            <person name="Altermark B."/>
            <person name="Li C."/>
            <person name="Kuhnert E."/>
            <person name="Cox R.J."/>
            <person name="Crous P.W."/>
            <person name="Spatafora J.W."/>
            <person name="Lail K."/>
            <person name="Amirebrahimi M."/>
            <person name="Lipzen A."/>
            <person name="Pangilinan J."/>
            <person name="Andreopoulos W."/>
            <person name="Hayes R.D."/>
            <person name="Ng V."/>
            <person name="Grigoriev I.V."/>
            <person name="Jackson S.A."/>
            <person name="Sutton T.D.S."/>
            <person name="Dobson A.D.W."/>
            <person name="Rama T."/>
        </authorList>
    </citation>
    <scope>NUCLEOTIDE SEQUENCE</scope>
    <source>
        <strain evidence="2">TRa3180A</strain>
    </source>
</reference>
<keyword evidence="1" id="KW-1133">Transmembrane helix</keyword>
<dbReference type="Proteomes" id="UP000887226">
    <property type="component" value="Unassembled WGS sequence"/>
</dbReference>
<evidence type="ECO:0000256" key="1">
    <source>
        <dbReference type="SAM" id="Phobius"/>
    </source>
</evidence>
<accession>A0A9P7ZBW5</accession>
<protein>
    <submittedName>
        <fullName evidence="2">Uncharacterized protein</fullName>
    </submittedName>
</protein>
<keyword evidence="1" id="KW-0812">Transmembrane</keyword>
<dbReference type="EMBL" id="MU253740">
    <property type="protein sequence ID" value="KAG9249056.1"/>
    <property type="molecule type" value="Genomic_DNA"/>
</dbReference>
<sequence length="173" mass="18526">MFEESDMLKTCLGTSAQIHAMDANTQTKAAKSNPYRTFFTSINSGQVRNASIADDIEELSLNATLSILSDTSLCYNTSTVNTRKAKLIYLYKPMNLVIVHISILTASAEAVLLGAFALRLNGAVYVTNVSTISINIHSPEVGTMSYSRVLCNLIGSLQIKEALGGNATAVQGT</sequence>
<organism evidence="2 3">
    <name type="scientific">Calycina marina</name>
    <dbReference type="NCBI Taxonomy" id="1763456"/>
    <lineage>
        <taxon>Eukaryota</taxon>
        <taxon>Fungi</taxon>
        <taxon>Dikarya</taxon>
        <taxon>Ascomycota</taxon>
        <taxon>Pezizomycotina</taxon>
        <taxon>Leotiomycetes</taxon>
        <taxon>Helotiales</taxon>
        <taxon>Pezizellaceae</taxon>
        <taxon>Calycina</taxon>
    </lineage>
</organism>
<dbReference type="AlphaFoldDB" id="A0A9P7ZBW5"/>
<name>A0A9P7ZBW5_9HELO</name>
<feature type="transmembrane region" description="Helical" evidence="1">
    <location>
        <begin position="96"/>
        <end position="118"/>
    </location>
</feature>
<comment type="caution">
    <text evidence="2">The sequence shown here is derived from an EMBL/GenBank/DDBJ whole genome shotgun (WGS) entry which is preliminary data.</text>
</comment>
<keyword evidence="3" id="KW-1185">Reference proteome</keyword>
<evidence type="ECO:0000313" key="3">
    <source>
        <dbReference type="Proteomes" id="UP000887226"/>
    </source>
</evidence>
<proteinExistence type="predicted"/>
<dbReference type="OrthoDB" id="5340195at2759"/>
<keyword evidence="1" id="KW-0472">Membrane</keyword>
<gene>
    <name evidence="2" type="ORF">BJ878DRAFT_200583</name>
</gene>
<evidence type="ECO:0000313" key="2">
    <source>
        <dbReference type="EMBL" id="KAG9249056.1"/>
    </source>
</evidence>